<feature type="transmembrane region" description="Helical" evidence="1">
    <location>
        <begin position="43"/>
        <end position="63"/>
    </location>
</feature>
<keyword evidence="1" id="KW-1133">Transmembrane helix</keyword>
<evidence type="ECO:0000313" key="2">
    <source>
        <dbReference type="EMBL" id="SJM62713.1"/>
    </source>
</evidence>
<evidence type="ECO:0008006" key="4">
    <source>
        <dbReference type="Google" id="ProtNLM"/>
    </source>
</evidence>
<reference evidence="2 3" key="1">
    <citation type="submission" date="2017-02" db="EMBL/GenBank/DDBJ databases">
        <authorList>
            <person name="Peterson S.W."/>
        </authorList>
    </citation>
    <scope>NUCLEOTIDE SEQUENCE [LARGE SCALE GENOMIC DNA]</scope>
    <source>
        <strain evidence="2 3">LMG 22410</strain>
    </source>
</reference>
<organism evidence="2 3">
    <name type="scientific">Agrococcus casei LMG 22410</name>
    <dbReference type="NCBI Taxonomy" id="1255656"/>
    <lineage>
        <taxon>Bacteria</taxon>
        <taxon>Bacillati</taxon>
        <taxon>Actinomycetota</taxon>
        <taxon>Actinomycetes</taxon>
        <taxon>Micrococcales</taxon>
        <taxon>Microbacteriaceae</taxon>
        <taxon>Agrococcus</taxon>
    </lineage>
</organism>
<dbReference type="AlphaFoldDB" id="A0A1R4G3M4"/>
<dbReference type="RefSeq" id="WP_143244699.1">
    <property type="nucleotide sequence ID" value="NZ_FUHU01000036.1"/>
</dbReference>
<feature type="transmembrane region" description="Helical" evidence="1">
    <location>
        <begin position="12"/>
        <end position="37"/>
    </location>
</feature>
<evidence type="ECO:0000313" key="3">
    <source>
        <dbReference type="Proteomes" id="UP000195787"/>
    </source>
</evidence>
<dbReference type="InterPro" id="IPR021214">
    <property type="entry name" value="DUF2568"/>
</dbReference>
<feature type="transmembrane region" description="Helical" evidence="1">
    <location>
        <begin position="75"/>
        <end position="95"/>
    </location>
</feature>
<gene>
    <name evidence="2" type="ORF">CZ674_08520</name>
</gene>
<accession>A0A1R4G3M4</accession>
<dbReference type="GeneID" id="303173256"/>
<dbReference type="Pfam" id="PF10823">
    <property type="entry name" value="DUF2568"/>
    <property type="match status" value="1"/>
</dbReference>
<proteinExistence type="predicted"/>
<keyword evidence="1" id="KW-0812">Transmembrane</keyword>
<name>A0A1R4G3M4_9MICO</name>
<evidence type="ECO:0000256" key="1">
    <source>
        <dbReference type="SAM" id="Phobius"/>
    </source>
</evidence>
<sequence length="124" mass="12930">MSSRDPHESLSGALGLALTVRFLLELALLTGAAVAAWRLIGGWVGVVTAIAAVIALAVVWGLLLSPKAHFTVGAVWQLVIEAVLFFGVAAALWAAGLWLPALVGVAVWAADRVAIALLRQLSRQ</sequence>
<keyword evidence="1" id="KW-0472">Membrane</keyword>
<protein>
    <recommendedName>
        <fullName evidence="4">DUF2568 domain-containing protein</fullName>
    </recommendedName>
</protein>
<dbReference type="Proteomes" id="UP000195787">
    <property type="component" value="Unassembled WGS sequence"/>
</dbReference>
<dbReference type="EMBL" id="FUHU01000036">
    <property type="protein sequence ID" value="SJM62713.1"/>
    <property type="molecule type" value="Genomic_DNA"/>
</dbReference>
<keyword evidence="3" id="KW-1185">Reference proteome</keyword>